<dbReference type="Proteomes" id="UP000262939">
    <property type="component" value="Unassembled WGS sequence"/>
</dbReference>
<keyword evidence="2" id="KW-1185">Reference proteome</keyword>
<sequence>MVYDSSDDLQKNLKNMERKTEKLEKKQTVSFEELFTDNFMSKYTNNSSIQDFFDKSPFEFKKNDDFEKINKKELDKYVAKQTEFSTWE</sequence>
<evidence type="ECO:0000313" key="2">
    <source>
        <dbReference type="Proteomes" id="UP000262939"/>
    </source>
</evidence>
<proteinExistence type="predicted"/>
<reference evidence="1 2" key="1">
    <citation type="submission" date="2018-08" db="EMBL/GenBank/DDBJ databases">
        <title>Bacillus chawlae sp. nov., Bacillus glennii sp. nov., and Bacillus saganii sp. nov. Isolated from the Vehicle Assembly Building at Kennedy Space Center where the Viking Spacecraft were Assembled.</title>
        <authorList>
            <person name="Seuylemezian A."/>
            <person name="Vaishampayan P."/>
        </authorList>
    </citation>
    <scope>NUCLEOTIDE SEQUENCE [LARGE SCALE GENOMIC DNA]</scope>
    <source>
        <strain evidence="1 2">V44-8</strain>
    </source>
</reference>
<dbReference type="AlphaFoldDB" id="A0A372L705"/>
<dbReference type="EMBL" id="QVTD01000021">
    <property type="protein sequence ID" value="RFU60908.1"/>
    <property type="molecule type" value="Genomic_DNA"/>
</dbReference>
<accession>A0A372L705</accession>
<evidence type="ECO:0000313" key="1">
    <source>
        <dbReference type="EMBL" id="RFU60908.1"/>
    </source>
</evidence>
<organism evidence="1 2">
    <name type="scientific">Peribacillus glennii</name>
    <dbReference type="NCBI Taxonomy" id="2303991"/>
    <lineage>
        <taxon>Bacteria</taxon>
        <taxon>Bacillati</taxon>
        <taxon>Bacillota</taxon>
        <taxon>Bacilli</taxon>
        <taxon>Bacillales</taxon>
        <taxon>Bacillaceae</taxon>
        <taxon>Peribacillus</taxon>
    </lineage>
</organism>
<name>A0A372L705_9BACI</name>
<comment type="caution">
    <text evidence="1">The sequence shown here is derived from an EMBL/GenBank/DDBJ whole genome shotgun (WGS) entry which is preliminary data.</text>
</comment>
<gene>
    <name evidence="1" type="ORF">D0466_20250</name>
</gene>
<protein>
    <submittedName>
        <fullName evidence="1">Uncharacterized protein</fullName>
    </submittedName>
</protein>